<evidence type="ECO:0000313" key="1">
    <source>
        <dbReference type="EMBL" id="NPU69880.1"/>
    </source>
</evidence>
<proteinExistence type="predicted"/>
<comment type="caution">
    <text evidence="1">The sequence shown here is derived from an EMBL/GenBank/DDBJ whole genome shotgun (WGS) entry which is preliminary data.</text>
</comment>
<sequence>MDNITLHVRFAPDGTVAEISERPAALTPQQWFNKLSEAIGMKAYQTFAGGRGVFKVARDQVEALKAAAVV</sequence>
<keyword evidence="2" id="KW-1185">Reference proteome</keyword>
<evidence type="ECO:0000313" key="2">
    <source>
        <dbReference type="Proteomes" id="UP000886476"/>
    </source>
</evidence>
<gene>
    <name evidence="1" type="ORF">HL667_33155</name>
</gene>
<dbReference type="EMBL" id="JABFDN010000026">
    <property type="protein sequence ID" value="NPU69880.1"/>
    <property type="molecule type" value="Genomic_DNA"/>
</dbReference>
<accession>A0ABX2CQA5</accession>
<name>A0ABX2CQA5_9BRAD</name>
<dbReference type="Proteomes" id="UP000886476">
    <property type="component" value="Unassembled WGS sequence"/>
</dbReference>
<protein>
    <recommendedName>
        <fullName evidence="3">DUF2922 domain-containing protein</fullName>
    </recommendedName>
</protein>
<dbReference type="RefSeq" id="WP_172115338.1">
    <property type="nucleotide sequence ID" value="NZ_JABFDM010000023.1"/>
</dbReference>
<reference evidence="1" key="1">
    <citation type="submission" date="2020-05" db="EMBL/GenBank/DDBJ databases">
        <title>Nod-independent and nitrogen-fixing Bradyrhizobium aeschynomene sp. nov. isolated from nodules of Aeschynomene indica.</title>
        <authorList>
            <person name="Zhang Z."/>
        </authorList>
    </citation>
    <scope>NUCLEOTIDE SEQUENCE</scope>
    <source>
        <strain evidence="1">83012</strain>
    </source>
</reference>
<organism evidence="1 2">
    <name type="scientific">Bradyrhizobium aeschynomenes</name>
    <dbReference type="NCBI Taxonomy" id="2734909"/>
    <lineage>
        <taxon>Bacteria</taxon>
        <taxon>Pseudomonadati</taxon>
        <taxon>Pseudomonadota</taxon>
        <taxon>Alphaproteobacteria</taxon>
        <taxon>Hyphomicrobiales</taxon>
        <taxon>Nitrobacteraceae</taxon>
        <taxon>Bradyrhizobium</taxon>
    </lineage>
</organism>
<evidence type="ECO:0008006" key="3">
    <source>
        <dbReference type="Google" id="ProtNLM"/>
    </source>
</evidence>